<dbReference type="InterPro" id="IPR015424">
    <property type="entry name" value="PyrdxlP-dep_Trfase"/>
</dbReference>
<accession>A0A7S8HFT1</accession>
<dbReference type="GO" id="GO:0003824">
    <property type="term" value="F:catalytic activity"/>
    <property type="evidence" value="ECO:0007669"/>
    <property type="project" value="UniProtKB-ARBA"/>
</dbReference>
<evidence type="ECO:0000313" key="5">
    <source>
        <dbReference type="Proteomes" id="UP000593626"/>
    </source>
</evidence>
<feature type="domain" description="Aminotransferase class V" evidence="3">
    <location>
        <begin position="2"/>
        <end position="359"/>
    </location>
</feature>
<evidence type="ECO:0000256" key="2">
    <source>
        <dbReference type="ARBA" id="ARBA00022898"/>
    </source>
</evidence>
<dbReference type="Pfam" id="PF00266">
    <property type="entry name" value="Aminotran_5"/>
    <property type="match status" value="1"/>
</dbReference>
<protein>
    <submittedName>
        <fullName evidence="4">Cysteine desulfurase</fullName>
    </submittedName>
</protein>
<dbReference type="PANTHER" id="PTHR11601:SF50">
    <property type="entry name" value="CYSTEINE DESULFURASE ISCS 2-RELATED"/>
    <property type="match status" value="1"/>
</dbReference>
<dbReference type="Proteomes" id="UP000593626">
    <property type="component" value="Chromosome"/>
</dbReference>
<comment type="cofactor">
    <cofactor evidence="1">
        <name>pyridoxal 5'-phosphate</name>
        <dbReference type="ChEBI" id="CHEBI:597326"/>
    </cofactor>
</comment>
<dbReference type="SUPFAM" id="SSF53383">
    <property type="entry name" value="PLP-dependent transferases"/>
    <property type="match status" value="1"/>
</dbReference>
<dbReference type="PIRSF" id="PIRSF005572">
    <property type="entry name" value="NifS"/>
    <property type="match status" value="1"/>
</dbReference>
<keyword evidence="2" id="KW-0663">Pyridoxal phosphate</keyword>
<dbReference type="EMBL" id="CP049742">
    <property type="protein sequence ID" value="QPC47239.1"/>
    <property type="molecule type" value="Genomic_DNA"/>
</dbReference>
<dbReference type="AlphaFoldDB" id="A0A7S8HFT1"/>
<dbReference type="RefSeq" id="WP_239671904.1">
    <property type="nucleotide sequence ID" value="NZ_CP049742.1"/>
</dbReference>
<dbReference type="PANTHER" id="PTHR11601">
    <property type="entry name" value="CYSTEINE DESULFURYLASE FAMILY MEMBER"/>
    <property type="match status" value="1"/>
</dbReference>
<name>A0A7S8HFT1_9BACI</name>
<evidence type="ECO:0000259" key="3">
    <source>
        <dbReference type="Pfam" id="PF00266"/>
    </source>
</evidence>
<proteinExistence type="predicted"/>
<dbReference type="Gene3D" id="3.90.1150.10">
    <property type="entry name" value="Aspartate Aminotransferase, domain 1"/>
    <property type="match status" value="1"/>
</dbReference>
<evidence type="ECO:0000313" key="4">
    <source>
        <dbReference type="EMBL" id="QPC47239.1"/>
    </source>
</evidence>
<dbReference type="InterPro" id="IPR000192">
    <property type="entry name" value="Aminotrans_V_dom"/>
</dbReference>
<sequence length="372" mass="40290">MIYLDNSATTQPFAEVVDTFATVSTKYFGNPSSLHELGSQSSKLLQKAREQVATICNVQPRDVVFTSGGTEGNNMIVKGVAEQNGISKTHIITAETEHPSILETVHYLEKQGAKVSYIPVDESGLIQLSELEAAITNDTTLVTFMSVNNETGVVQPISKIGEVVKKYSKAHFHVDHVQGMTKVELKVDEWHIDSFTISGHKVHGLKGTGALILKKNKLVSPLLRGGGQEQDLRSGTENVAGAVSLAKALRLVEERKNLTELSKLTNEFKEKVKHHPKLLLNSPLENSAPHIINFSAPGTPGEVLVHALEMKGIYVSTTSACSSKLAKASTVLLAMGRKDAEAKSSIRISLSIQSTEEELIKAWSALEAFLAS</sequence>
<dbReference type="InterPro" id="IPR016454">
    <property type="entry name" value="Cysteine_dSase"/>
</dbReference>
<keyword evidence="5" id="KW-1185">Reference proteome</keyword>
<evidence type="ECO:0000256" key="1">
    <source>
        <dbReference type="ARBA" id="ARBA00001933"/>
    </source>
</evidence>
<dbReference type="Gene3D" id="3.40.640.10">
    <property type="entry name" value="Type I PLP-dependent aspartate aminotransferase-like (Major domain)"/>
    <property type="match status" value="1"/>
</dbReference>
<reference evidence="4 5" key="1">
    <citation type="submission" date="2019-07" db="EMBL/GenBank/DDBJ databases">
        <title>Genome sequence of 2 isolates from Red Sea Mangroves.</title>
        <authorList>
            <person name="Sefrji F."/>
            <person name="Michoud G."/>
            <person name="Merlino G."/>
            <person name="Daffonchio D."/>
        </authorList>
    </citation>
    <scope>NUCLEOTIDE SEQUENCE [LARGE SCALE GENOMIC DNA]</scope>
    <source>
        <strain evidence="4 5">R1DC41</strain>
    </source>
</reference>
<gene>
    <name evidence="4" type="ORF">G8O30_09775</name>
</gene>
<dbReference type="Gene3D" id="1.10.260.50">
    <property type="match status" value="1"/>
</dbReference>
<dbReference type="KEGG" id="mcui:G8O30_09775"/>
<dbReference type="InterPro" id="IPR015421">
    <property type="entry name" value="PyrdxlP-dep_Trfase_major"/>
</dbReference>
<organism evidence="4 5">
    <name type="scientific">Mangrovibacillus cuniculi</name>
    <dbReference type="NCBI Taxonomy" id="2593652"/>
    <lineage>
        <taxon>Bacteria</taxon>
        <taxon>Bacillati</taxon>
        <taxon>Bacillota</taxon>
        <taxon>Bacilli</taxon>
        <taxon>Bacillales</taxon>
        <taxon>Bacillaceae</taxon>
        <taxon>Mangrovibacillus</taxon>
    </lineage>
</organism>
<dbReference type="InterPro" id="IPR015422">
    <property type="entry name" value="PyrdxlP-dep_Trfase_small"/>
</dbReference>